<protein>
    <submittedName>
        <fullName evidence="1">Uncharacterized protein</fullName>
    </submittedName>
</protein>
<organism evidence="1 2">
    <name type="scientific">Leptospira weilii serovar Ranarum str. ICFT</name>
    <dbReference type="NCBI Taxonomy" id="1218598"/>
    <lineage>
        <taxon>Bacteria</taxon>
        <taxon>Pseudomonadati</taxon>
        <taxon>Spirochaetota</taxon>
        <taxon>Spirochaetia</taxon>
        <taxon>Leptospirales</taxon>
        <taxon>Leptospiraceae</taxon>
        <taxon>Leptospira</taxon>
    </lineage>
</organism>
<keyword evidence="2" id="KW-1185">Reference proteome</keyword>
<evidence type="ECO:0000313" key="2">
    <source>
        <dbReference type="Proteomes" id="UP000012313"/>
    </source>
</evidence>
<dbReference type="Proteomes" id="UP000012313">
    <property type="component" value="Unassembled WGS sequence"/>
</dbReference>
<sequence length="45" mass="5371">MFEQFLYIIIQELNESDWLELSNEGLIVHQSESSILPTRKQYIQS</sequence>
<reference evidence="1" key="1">
    <citation type="submission" date="2013-03" db="EMBL/GenBank/DDBJ databases">
        <authorList>
            <person name="Harkins D.M."/>
            <person name="Durkin A.S."/>
            <person name="Brinkac L.M."/>
            <person name="Haft D.H."/>
            <person name="Selengut J.D."/>
            <person name="Sanka R."/>
            <person name="DePew J."/>
            <person name="Purushe J."/>
            <person name="Hartskeerl R.A."/>
            <person name="Ahmed A."/>
            <person name="van der Linden H."/>
            <person name="Goris M.G.A."/>
            <person name="Vinetz J.M."/>
            <person name="Sutton G.G."/>
            <person name="Nierman W.C."/>
            <person name="Fouts D.E."/>
        </authorList>
    </citation>
    <scope>NUCLEOTIDE SEQUENCE [LARGE SCALE GENOMIC DNA]</scope>
    <source>
        <strain evidence="1">ICFT</strain>
    </source>
</reference>
<name>N1WIM9_9LEPT</name>
<proteinExistence type="predicted"/>
<evidence type="ECO:0000313" key="1">
    <source>
        <dbReference type="EMBL" id="EMY77202.1"/>
    </source>
</evidence>
<gene>
    <name evidence="1" type="ORF">LEP1GSC060_2041</name>
</gene>
<dbReference type="EMBL" id="AOHC02000038">
    <property type="protein sequence ID" value="EMY77202.1"/>
    <property type="molecule type" value="Genomic_DNA"/>
</dbReference>
<dbReference type="STRING" id="1218598.LEP1GSC060_2041"/>
<comment type="caution">
    <text evidence="1">The sequence shown here is derived from an EMBL/GenBank/DDBJ whole genome shotgun (WGS) entry which is preliminary data.</text>
</comment>
<accession>N1WIM9</accession>
<dbReference type="AlphaFoldDB" id="N1WIM9"/>